<dbReference type="RefSeq" id="WP_014546410.1">
    <property type="nucleotide sequence ID" value="NZ_UHJL01000002.1"/>
</dbReference>
<name>A0A380S647_FIBSU</name>
<proteinExistence type="predicted"/>
<dbReference type="EMBL" id="UHJL01000002">
    <property type="protein sequence ID" value="SUQ24300.1"/>
    <property type="molecule type" value="Genomic_DNA"/>
</dbReference>
<feature type="chain" id="PRO_5017003940" description="Uncharacterized protein TP-0789 domain-containing protein" evidence="1">
    <location>
        <begin position="21"/>
        <end position="257"/>
    </location>
</feature>
<evidence type="ECO:0000256" key="1">
    <source>
        <dbReference type="SAM" id="SignalP"/>
    </source>
</evidence>
<accession>A0A380S647</accession>
<protein>
    <recommendedName>
        <fullName evidence="2">Uncharacterized protein TP-0789 domain-containing protein</fullName>
    </recommendedName>
</protein>
<evidence type="ECO:0000259" key="2">
    <source>
        <dbReference type="Pfam" id="PF17131"/>
    </source>
</evidence>
<organism evidence="3 4">
    <name type="scientific">Fibrobacter succinogenes</name>
    <name type="common">Bacteroides succinogenes</name>
    <dbReference type="NCBI Taxonomy" id="833"/>
    <lineage>
        <taxon>Bacteria</taxon>
        <taxon>Pseudomonadati</taxon>
        <taxon>Fibrobacterota</taxon>
        <taxon>Fibrobacteria</taxon>
        <taxon>Fibrobacterales</taxon>
        <taxon>Fibrobacteraceae</taxon>
        <taxon>Fibrobacter</taxon>
    </lineage>
</organism>
<dbReference type="Gene3D" id="2.50.20.10">
    <property type="entry name" value="Lipoprotein localisation LolA/LolB/LppX"/>
    <property type="match status" value="1"/>
</dbReference>
<dbReference type="InterPro" id="IPR033399">
    <property type="entry name" value="TP_0789-like"/>
</dbReference>
<evidence type="ECO:0000313" key="3">
    <source>
        <dbReference type="EMBL" id="SUQ24300.1"/>
    </source>
</evidence>
<reference evidence="3 4" key="1">
    <citation type="submission" date="2017-08" db="EMBL/GenBank/DDBJ databases">
        <authorList>
            <person name="de Groot N.N."/>
        </authorList>
    </citation>
    <scope>NUCLEOTIDE SEQUENCE [LARGE SCALE GENOMIC DNA]</scope>
    <source>
        <strain evidence="3 4">HM2</strain>
    </source>
</reference>
<feature type="signal peptide" evidence="1">
    <location>
        <begin position="1"/>
        <end position="20"/>
    </location>
</feature>
<dbReference type="OMA" id="WIRQDCL"/>
<dbReference type="AlphaFoldDB" id="A0A380S647"/>
<evidence type="ECO:0000313" key="4">
    <source>
        <dbReference type="Proteomes" id="UP000255423"/>
    </source>
</evidence>
<keyword evidence="1" id="KW-0732">Signal</keyword>
<dbReference type="Pfam" id="PF17131">
    <property type="entry name" value="LolA_like"/>
    <property type="match status" value="1"/>
</dbReference>
<gene>
    <name evidence="3" type="ORF">SAMN05661053_1696</name>
</gene>
<sequence>MKISKIAATLVVALSAMSMAQTNARDIMVKVKNRPDGDTRSSSMEMKLVNKSGNTRVRKITSYAMDVGEDTKTIMFFLYPNDVKGTGFLTVNYDDVNKEDDKWLYLPALKKTRRISGKSSKTDYFMGSDFTYDDIGKRNVDEDTHKLLREESADGFDYYVVESTPKKEGEIFSKKLVWIRKDCDVVAKVEFYDKLGKLHRQMVSSDIKKVDGFWTVGKMEMKNVQTGHSTELLFLDPKYNIQLDSKIFSVNKLERGL</sequence>
<dbReference type="Proteomes" id="UP000255423">
    <property type="component" value="Unassembled WGS sequence"/>
</dbReference>
<feature type="domain" description="Uncharacterized protein TP-0789" evidence="2">
    <location>
        <begin position="70"/>
        <end position="255"/>
    </location>
</feature>
<dbReference type="CDD" id="cd16329">
    <property type="entry name" value="LolA_like"/>
    <property type="match status" value="1"/>
</dbReference>